<dbReference type="Gene3D" id="1.10.260.40">
    <property type="entry name" value="lambda repressor-like DNA-binding domains"/>
    <property type="match status" value="1"/>
</dbReference>
<reference evidence="2 3" key="1">
    <citation type="journal article" date="2015" name="Int. J. Syst. Evol. Microbiol.">
        <title>Tumebacillus algifaecis sp. nov., isolated from decomposing algal scum.</title>
        <authorList>
            <person name="Wu Y.F."/>
            <person name="Zhang B."/>
            <person name="Xing P."/>
            <person name="Wu Q.L."/>
            <person name="Liu S.J."/>
        </authorList>
    </citation>
    <scope>NUCLEOTIDE SEQUENCE [LARGE SCALE GENOMIC DNA]</scope>
    <source>
        <strain evidence="2 3">THMBR28</strain>
    </source>
</reference>
<dbReference type="SUPFAM" id="SSF48452">
    <property type="entry name" value="TPR-like"/>
    <property type="match status" value="2"/>
</dbReference>
<dbReference type="AlphaFoldDB" id="A0A223CYZ7"/>
<protein>
    <recommendedName>
        <fullName evidence="1">HTH cro/C1-type domain-containing protein</fullName>
    </recommendedName>
</protein>
<dbReference type="PROSITE" id="PS50943">
    <property type="entry name" value="HTH_CROC1"/>
    <property type="match status" value="1"/>
</dbReference>
<dbReference type="InterPro" id="IPR011990">
    <property type="entry name" value="TPR-like_helical_dom_sf"/>
</dbReference>
<evidence type="ECO:0000313" key="3">
    <source>
        <dbReference type="Proteomes" id="UP000214688"/>
    </source>
</evidence>
<accession>A0A223CYZ7</accession>
<gene>
    <name evidence="2" type="ORF">CIG75_05905</name>
</gene>
<dbReference type="OrthoDB" id="2379415at2"/>
<dbReference type="InterPro" id="IPR001387">
    <property type="entry name" value="Cro/C1-type_HTH"/>
</dbReference>
<dbReference type="InterPro" id="IPR019734">
    <property type="entry name" value="TPR_rpt"/>
</dbReference>
<dbReference type="KEGG" id="tab:CIG75_05905"/>
<dbReference type="SUPFAM" id="SSF47413">
    <property type="entry name" value="lambda repressor-like DNA-binding domains"/>
    <property type="match status" value="1"/>
</dbReference>
<dbReference type="EMBL" id="CP022657">
    <property type="protein sequence ID" value="ASS74572.1"/>
    <property type="molecule type" value="Genomic_DNA"/>
</dbReference>
<dbReference type="GO" id="GO:0003677">
    <property type="term" value="F:DNA binding"/>
    <property type="evidence" value="ECO:0007669"/>
    <property type="project" value="InterPro"/>
</dbReference>
<keyword evidence="3" id="KW-1185">Reference proteome</keyword>
<dbReference type="CDD" id="cd00093">
    <property type="entry name" value="HTH_XRE"/>
    <property type="match status" value="1"/>
</dbReference>
<dbReference type="SMART" id="SM00028">
    <property type="entry name" value="TPR"/>
    <property type="match status" value="3"/>
</dbReference>
<evidence type="ECO:0000259" key="1">
    <source>
        <dbReference type="PROSITE" id="PS50943"/>
    </source>
</evidence>
<feature type="domain" description="HTH cro/C1-type" evidence="1">
    <location>
        <begin position="1"/>
        <end position="38"/>
    </location>
</feature>
<organism evidence="2 3">
    <name type="scientific">Tumebacillus algifaecis</name>
    <dbReference type="NCBI Taxonomy" id="1214604"/>
    <lineage>
        <taxon>Bacteria</taxon>
        <taxon>Bacillati</taxon>
        <taxon>Bacillota</taxon>
        <taxon>Bacilli</taxon>
        <taxon>Bacillales</taxon>
        <taxon>Alicyclobacillaceae</taxon>
        <taxon>Tumebacillus</taxon>
    </lineage>
</organism>
<dbReference type="Proteomes" id="UP000214688">
    <property type="component" value="Chromosome"/>
</dbReference>
<name>A0A223CYZ7_9BACL</name>
<proteinExistence type="predicted"/>
<evidence type="ECO:0000313" key="2">
    <source>
        <dbReference type="EMBL" id="ASS74572.1"/>
    </source>
</evidence>
<dbReference type="InterPro" id="IPR010982">
    <property type="entry name" value="Lambda_DNA-bd_dom_sf"/>
</dbReference>
<dbReference type="Gene3D" id="1.25.40.10">
    <property type="entry name" value="Tetratricopeptide repeat domain"/>
    <property type="match status" value="1"/>
</dbReference>
<sequence length="407" mass="47224">MVGVTISWISTIEQDRAMPSAELLSKFADAYKIPIRELLQDEDQHMELVSRLKIIEILLENAHSSDAESMIKDLENHPELSEKDRISLTLNLSECRYQQSRHDEVLSILQPLVDSLEIINYHDVHTLAWIRNKIGNAYTQMQDTVNAYYNYKKALDLASRFPVFDSLAAYITYNVGLTLRRKGRNMEAAGYLERAGHYFEQTKDMKSLAHTLFVQGIAYKNIGDHIRATDLLEQSTKIYQTMQHYTLCHSVAVTLASSVLAEQDPNKALTELENSLQYFENKNDCLKVVFVISKIVTILVSINELHLCDDHLNRALKIIKDQNNQHSHEIADFFRTFSNYLIKMKQYDHAKKYALKSSRIYDMLGMFRDEIDSLKIVVECYKEMGDFKKAFEYQTLRNDLLENLQKE</sequence>